<dbReference type="AlphaFoldDB" id="A0A2C9KQV6"/>
<feature type="region of interest" description="Disordered" evidence="1">
    <location>
        <begin position="51"/>
        <end position="94"/>
    </location>
</feature>
<dbReference type="VEuPathDB" id="VectorBase:BGLB022523"/>
<reference evidence="2" key="1">
    <citation type="submission" date="2020-05" db="UniProtKB">
        <authorList>
            <consortium name="EnsemblMetazoa"/>
        </authorList>
    </citation>
    <scope>IDENTIFICATION</scope>
    <source>
        <strain evidence="2">BB02</strain>
    </source>
</reference>
<dbReference type="KEGG" id="bgt:106074247"/>
<name>A0A2C9KQV6_BIOGL</name>
<proteinExistence type="predicted"/>
<feature type="compositionally biased region" description="Polar residues" evidence="1">
    <location>
        <begin position="163"/>
        <end position="190"/>
    </location>
</feature>
<evidence type="ECO:0000256" key="1">
    <source>
        <dbReference type="SAM" id="MobiDB-lite"/>
    </source>
</evidence>
<dbReference type="OrthoDB" id="10320418at2759"/>
<dbReference type="VEuPathDB" id="VectorBase:BGLAX_049655"/>
<feature type="compositionally biased region" description="Polar residues" evidence="1">
    <location>
        <begin position="126"/>
        <end position="144"/>
    </location>
</feature>
<feature type="compositionally biased region" description="Polar residues" evidence="1">
    <location>
        <begin position="202"/>
        <end position="216"/>
    </location>
</feature>
<dbReference type="Proteomes" id="UP000076420">
    <property type="component" value="Unassembled WGS sequence"/>
</dbReference>
<organism evidence="2 3">
    <name type="scientific">Biomphalaria glabrata</name>
    <name type="common">Bloodfluke planorb</name>
    <name type="synonym">Freshwater snail</name>
    <dbReference type="NCBI Taxonomy" id="6526"/>
    <lineage>
        <taxon>Eukaryota</taxon>
        <taxon>Metazoa</taxon>
        <taxon>Spiralia</taxon>
        <taxon>Lophotrochozoa</taxon>
        <taxon>Mollusca</taxon>
        <taxon>Gastropoda</taxon>
        <taxon>Heterobranchia</taxon>
        <taxon>Euthyneura</taxon>
        <taxon>Panpulmonata</taxon>
        <taxon>Hygrophila</taxon>
        <taxon>Lymnaeoidea</taxon>
        <taxon>Planorbidae</taxon>
        <taxon>Biomphalaria</taxon>
    </lineage>
</organism>
<protein>
    <submittedName>
        <fullName evidence="2">Uncharacterized protein</fullName>
    </submittedName>
</protein>
<feature type="region of interest" description="Disordered" evidence="1">
    <location>
        <begin position="162"/>
        <end position="222"/>
    </location>
</feature>
<gene>
    <name evidence="2" type="primary">106074247</name>
</gene>
<accession>A0A2C9KQV6</accession>
<evidence type="ECO:0000313" key="2">
    <source>
        <dbReference type="EnsemblMetazoa" id="BGLB022523-PA"/>
    </source>
</evidence>
<sequence length="222" mass="24514">MTTERGDQYDDHEINQHLLDGNLNGFNVNLRQHPNAVAEGNVLPREIRQEEPIGDINIEEEAVGPQEENAGSAEESLGLNEPASPQENSANREMSQALELPISSPQQQPTGLHGERDYQLNNEFTSHQNQSNEVNTTPSTSQNEQVRDIAENESMSASNANNLTSTASESQDQDASTNDVTHCQETTSSTRGDKRSFILEMNKSSNKNSQSGDTRNQARHQL</sequence>
<feature type="region of interest" description="Disordered" evidence="1">
    <location>
        <begin position="126"/>
        <end position="145"/>
    </location>
</feature>
<feature type="compositionally biased region" description="Polar residues" evidence="1">
    <location>
        <begin position="83"/>
        <end position="94"/>
    </location>
</feature>
<evidence type="ECO:0000313" key="3">
    <source>
        <dbReference type="Proteomes" id="UP000076420"/>
    </source>
</evidence>
<dbReference type="EnsemblMetazoa" id="BGLB022523-RA">
    <property type="protein sequence ID" value="BGLB022523-PA"/>
    <property type="gene ID" value="BGLB022523"/>
</dbReference>